<dbReference type="RefSeq" id="XP_024584228.1">
    <property type="nucleotide sequence ID" value="XM_024718872.1"/>
</dbReference>
<dbReference type="AlphaFoldDB" id="A0A0N7L7S1"/>
<sequence>MKSNMAISMYNISSKWIKSFSAAWIKSVPEAVRSHYANFFRMVSVREALPAVFEYDEIEYAAITNCNLARTNSHPRQLAGQV</sequence>
<dbReference type="EMBL" id="CCYD01002864">
    <property type="protein sequence ID" value="CEG47859.1"/>
    <property type="molecule type" value="Genomic_DNA"/>
</dbReference>
<proteinExistence type="predicted"/>
<name>A0A0N7L7S1_PLAHL</name>
<accession>A0A0N7L7S1</accession>
<reference evidence="2" key="1">
    <citation type="submission" date="2014-09" db="EMBL/GenBank/DDBJ databases">
        <authorList>
            <person name="Sharma Rahul"/>
            <person name="Thines Marco"/>
        </authorList>
    </citation>
    <scope>NUCLEOTIDE SEQUENCE [LARGE SCALE GENOMIC DNA]</scope>
</reference>
<evidence type="ECO:0000313" key="1">
    <source>
        <dbReference type="EMBL" id="CEG47859.1"/>
    </source>
</evidence>
<dbReference type="Proteomes" id="UP000054928">
    <property type="component" value="Unassembled WGS sequence"/>
</dbReference>
<keyword evidence="2" id="KW-1185">Reference proteome</keyword>
<dbReference type="GeneID" id="36400242"/>
<evidence type="ECO:0000313" key="2">
    <source>
        <dbReference type="Proteomes" id="UP000054928"/>
    </source>
</evidence>
<organism evidence="1 2">
    <name type="scientific">Plasmopara halstedii</name>
    <name type="common">Downy mildew of sunflower</name>
    <dbReference type="NCBI Taxonomy" id="4781"/>
    <lineage>
        <taxon>Eukaryota</taxon>
        <taxon>Sar</taxon>
        <taxon>Stramenopiles</taxon>
        <taxon>Oomycota</taxon>
        <taxon>Peronosporomycetes</taxon>
        <taxon>Peronosporales</taxon>
        <taxon>Peronosporaceae</taxon>
        <taxon>Plasmopara</taxon>
    </lineage>
</organism>
<protein>
    <submittedName>
        <fullName evidence="1">Uncharacterized protein</fullName>
    </submittedName>
</protein>